<evidence type="ECO:0000256" key="4">
    <source>
        <dbReference type="ARBA" id="ARBA00022692"/>
    </source>
</evidence>
<accession>A0A4P7PKQ6</accession>
<keyword evidence="6 8" id="KW-1133">Transmembrane helix</keyword>
<dbReference type="PANTHER" id="PTHR30586">
    <property type="entry name" value="ELECTRON TRANSPORT COMPLEX PROTEIN RNFE"/>
    <property type="match status" value="1"/>
</dbReference>
<evidence type="ECO:0000256" key="8">
    <source>
        <dbReference type="SAM" id="Phobius"/>
    </source>
</evidence>
<keyword evidence="3" id="KW-1003">Cell membrane</keyword>
<evidence type="ECO:0000256" key="5">
    <source>
        <dbReference type="ARBA" id="ARBA00022967"/>
    </source>
</evidence>
<evidence type="ECO:0000313" key="10">
    <source>
        <dbReference type="Proteomes" id="UP000296468"/>
    </source>
</evidence>
<name>A0A4P7PKQ6_9PSED</name>
<dbReference type="OrthoDB" id="7028957at2"/>
<protein>
    <submittedName>
        <fullName evidence="9">NADH:quinone oxidoreductase</fullName>
    </submittedName>
</protein>
<dbReference type="GO" id="GO:0005886">
    <property type="term" value="C:plasma membrane"/>
    <property type="evidence" value="ECO:0007669"/>
    <property type="project" value="TreeGrafter"/>
</dbReference>
<sequence length="177" mass="18665">MNKPWVLTGGLLLVPLIGATNSLAGALGLWLAWVVITLGHGLAMGLVRPRLTAYQRQLASVLLAATLTACAGLAAQAWALELYRPLSLYFGWIALSCVALEHEGGFIEPRLPASLRLAGLFGLWMIGLGALRELIGSNLPLALLAPGGFILLGLLLAACQAWTAAKPHSTIEETPRP</sequence>
<keyword evidence="3" id="KW-0997">Cell inner membrane</keyword>
<dbReference type="RefSeq" id="WP_135846863.1">
    <property type="nucleotide sequence ID" value="NZ_CP035088.1"/>
</dbReference>
<evidence type="ECO:0000256" key="1">
    <source>
        <dbReference type="ARBA" id="ARBA00004127"/>
    </source>
</evidence>
<dbReference type="PIRSF" id="PIRSF006102">
    <property type="entry name" value="NQR_DE"/>
    <property type="match status" value="1"/>
</dbReference>
<dbReference type="InterPro" id="IPR003667">
    <property type="entry name" value="NqrDE/RnfAE"/>
</dbReference>
<evidence type="ECO:0000256" key="3">
    <source>
        <dbReference type="ARBA" id="ARBA00022519"/>
    </source>
</evidence>
<dbReference type="PANTHER" id="PTHR30586:SF0">
    <property type="entry name" value="ION-TRANSLOCATING OXIDOREDUCTASE COMPLEX SUBUNIT E"/>
    <property type="match status" value="1"/>
</dbReference>
<keyword evidence="2" id="KW-0813">Transport</keyword>
<organism evidence="9 10">
    <name type="scientific">Pseudomonas viciae</name>
    <dbReference type="NCBI Taxonomy" id="2505979"/>
    <lineage>
        <taxon>Bacteria</taxon>
        <taxon>Pseudomonadati</taxon>
        <taxon>Pseudomonadota</taxon>
        <taxon>Gammaproteobacteria</taxon>
        <taxon>Pseudomonadales</taxon>
        <taxon>Pseudomonadaceae</taxon>
        <taxon>Pseudomonas</taxon>
    </lineage>
</organism>
<feature type="transmembrane region" description="Helical" evidence="8">
    <location>
        <begin position="114"/>
        <end position="135"/>
    </location>
</feature>
<evidence type="ECO:0000313" key="9">
    <source>
        <dbReference type="EMBL" id="QBZ91478.1"/>
    </source>
</evidence>
<dbReference type="AlphaFoldDB" id="A0A4P7PKQ6"/>
<keyword evidence="7 8" id="KW-0472">Membrane</keyword>
<dbReference type="GO" id="GO:0012505">
    <property type="term" value="C:endomembrane system"/>
    <property type="evidence" value="ECO:0007669"/>
    <property type="project" value="UniProtKB-SubCell"/>
</dbReference>
<comment type="subcellular location">
    <subcellularLocation>
        <location evidence="1">Endomembrane system</location>
        <topology evidence="1">Multi-pass membrane protein</topology>
    </subcellularLocation>
</comment>
<reference evidence="9 10" key="1">
    <citation type="journal article" date="2019" name="Front. Microbiol.">
        <title>In silico and Genetic Analyses of Cyclic Lipopeptide Synthetic Gene Clusters in Pseudomonas sp. 11K1.</title>
        <authorList>
            <person name="Zhao H."/>
            <person name="Liu Y.P."/>
            <person name="Zhang L.Q."/>
        </authorList>
    </citation>
    <scope>NUCLEOTIDE SEQUENCE [LARGE SCALE GENOMIC DNA]</scope>
    <source>
        <strain evidence="9 10">11K1</strain>
    </source>
</reference>
<dbReference type="Pfam" id="PF02508">
    <property type="entry name" value="Rnf-Nqr"/>
    <property type="match status" value="1"/>
</dbReference>
<keyword evidence="5" id="KW-1278">Translocase</keyword>
<feature type="transmembrane region" description="Helical" evidence="8">
    <location>
        <begin position="59"/>
        <end position="80"/>
    </location>
</feature>
<evidence type="ECO:0000256" key="6">
    <source>
        <dbReference type="ARBA" id="ARBA00022989"/>
    </source>
</evidence>
<keyword evidence="4 8" id="KW-0812">Transmembrane</keyword>
<dbReference type="Proteomes" id="UP000296468">
    <property type="component" value="Chromosome"/>
</dbReference>
<dbReference type="EMBL" id="CP035088">
    <property type="protein sequence ID" value="QBZ91478.1"/>
    <property type="molecule type" value="Genomic_DNA"/>
</dbReference>
<feature type="transmembrane region" description="Helical" evidence="8">
    <location>
        <begin position="141"/>
        <end position="159"/>
    </location>
</feature>
<evidence type="ECO:0000256" key="7">
    <source>
        <dbReference type="ARBA" id="ARBA00023136"/>
    </source>
</evidence>
<gene>
    <name evidence="9" type="ORF">EPZ47_23185</name>
</gene>
<dbReference type="KEGG" id="pvk:EPZ47_23185"/>
<proteinExistence type="predicted"/>
<evidence type="ECO:0000256" key="2">
    <source>
        <dbReference type="ARBA" id="ARBA00022448"/>
    </source>
</evidence>